<keyword evidence="3" id="KW-1185">Reference proteome</keyword>
<gene>
    <name evidence="2" type="ORF">AB6A40_001975</name>
</gene>
<feature type="region of interest" description="Disordered" evidence="1">
    <location>
        <begin position="988"/>
        <end position="1012"/>
    </location>
</feature>
<evidence type="ECO:0000313" key="2">
    <source>
        <dbReference type="EMBL" id="MFH4975266.1"/>
    </source>
</evidence>
<organism evidence="2 3">
    <name type="scientific">Gnathostoma spinigerum</name>
    <dbReference type="NCBI Taxonomy" id="75299"/>
    <lineage>
        <taxon>Eukaryota</taxon>
        <taxon>Metazoa</taxon>
        <taxon>Ecdysozoa</taxon>
        <taxon>Nematoda</taxon>
        <taxon>Chromadorea</taxon>
        <taxon>Rhabditida</taxon>
        <taxon>Spirurina</taxon>
        <taxon>Gnathostomatomorpha</taxon>
        <taxon>Gnathostomatoidea</taxon>
        <taxon>Gnathostomatidae</taxon>
        <taxon>Gnathostoma</taxon>
    </lineage>
</organism>
<evidence type="ECO:0000313" key="3">
    <source>
        <dbReference type="Proteomes" id="UP001608902"/>
    </source>
</evidence>
<accession>A0ABD6ED16</accession>
<feature type="compositionally biased region" description="Basic and acidic residues" evidence="1">
    <location>
        <begin position="1082"/>
        <end position="1094"/>
    </location>
</feature>
<evidence type="ECO:0008006" key="4">
    <source>
        <dbReference type="Google" id="ProtNLM"/>
    </source>
</evidence>
<feature type="region of interest" description="Disordered" evidence="1">
    <location>
        <begin position="571"/>
        <end position="592"/>
    </location>
</feature>
<dbReference type="EMBL" id="JBGFUD010000809">
    <property type="protein sequence ID" value="MFH4975266.1"/>
    <property type="molecule type" value="Genomic_DNA"/>
</dbReference>
<dbReference type="AlphaFoldDB" id="A0ABD6ED16"/>
<evidence type="ECO:0000256" key="1">
    <source>
        <dbReference type="SAM" id="MobiDB-lite"/>
    </source>
</evidence>
<feature type="region of interest" description="Disordered" evidence="1">
    <location>
        <begin position="249"/>
        <end position="283"/>
    </location>
</feature>
<name>A0ABD6ED16_9BILA</name>
<feature type="region of interest" description="Disordered" evidence="1">
    <location>
        <begin position="1057"/>
        <end position="1094"/>
    </location>
</feature>
<feature type="region of interest" description="Disordered" evidence="1">
    <location>
        <begin position="34"/>
        <end position="53"/>
    </location>
</feature>
<feature type="compositionally biased region" description="Polar residues" evidence="1">
    <location>
        <begin position="249"/>
        <end position="261"/>
    </location>
</feature>
<feature type="compositionally biased region" description="Acidic residues" evidence="1">
    <location>
        <begin position="1057"/>
        <end position="1081"/>
    </location>
</feature>
<sequence>MATIQDCPRLYEMDFCTPTFCKESKAINDLKKAQTHKKSATRSKKLRQREKNKVFSAKEHGAKLKRNRNFANARLISVQKPLSRSNLNSAGEAFDDLYKYGTAHLRERSFARKASGIAQAPIESLQKFYPAERQKTHERPSNGEVDSPKKNGVLTQNRIAITTMAYPWGISVYTSDASQYEQLSTVLTNKETAVTTAVTTATTDSFDYIHSEESTSQRYITTATEGFPLVEYHTLTNAEKLTVKQSDDYSNTDFTTANRESSPADRSFNSVLTRPSDDSPLIPPILQSLPTIPPSFEIDIPPPVDISAALADVENEYIDPPEDSHSSDISMEDSKVNTIPGLLGLRRPKEVPQNSHFSSTIQQVPSFNVVPPPHAAGVEQRSDVKPNCLPSSDLVEIPSPESGEITHESQSATKVTKIELSTPQLPAITEEMITVIVPESVEEEPLMGVEETTAEKVVSNPGKQSVTYNRSSVLNKRRMVEKQSIFHSYPDQHSRDRGSQRPALKGMIKSAEVEVVGGPGHEDLISLLAISEGGRAAKAAKLSDANSNDEIPVSVEDRALSINEFSRDFKDSEDISYPDNEAPMNTTEIPTPRTTVAFEDLSQYESDSLSEHEQAEREELIKIALAAYEVESNDSTTAALSGAVFTNFFTAMMPMTDSDGTGIETNEEVTPVQDAPVMNSNATTFQPDSDAAKLQSMEHSMKSETSTMATTQQGKKFHSVIPEAPEGKEKRKLPGIKSLSSEFLESLEEQVSPDSSLHDGYGDSAESKKAKVMWYPMESAETKRENKNLSESDIHRWHSNLQIEGGPTSRSISQTKDGIFKVDEIFGDMVDSSENSAENATYDENQDDTYETTGIPFAQPSTMNSDEIWGSLMTNDRTPPQYLVTATDTMKQENSSSKTLTNLEETKDAKAEENYQDNVATLLEKNRTEFEDITVRGKNHPGQDLSHKTEISVSTTQQTSAKSGSYERMALMHPQTASMFMDPSADRITTSQKLPSQRGSLENNSGESYDDISSSRIIQNNSTSSLADQYAPTDFVIASRVSLPSVEINKYSEIYVEDEDSSHDIGTDDDNDRDGFEDEFPEDTKPDNNSTKERQVDIISTPSTQPPQQDATSAITENDIVRPFQEAESMEQPQVSDGQIAGEVVTSTETSDTGDSGEDYNTPCTYVSRRCCRVHRTNCPPGSSLQPVVRWYRKGNETSCRPYNYPFCSPEIEKIDKPIKYEENCVDLCFSVSEKGDNALIDQYPVAALL</sequence>
<reference evidence="2 3" key="1">
    <citation type="submission" date="2024-08" db="EMBL/GenBank/DDBJ databases">
        <title>Gnathostoma spinigerum genome.</title>
        <authorList>
            <person name="Gonzalez-Bertolin B."/>
            <person name="Monzon S."/>
            <person name="Zaballos A."/>
            <person name="Jimenez P."/>
            <person name="Dekumyoy P."/>
            <person name="Varona S."/>
            <person name="Cuesta I."/>
            <person name="Sumanam S."/>
            <person name="Adisakwattana P."/>
            <person name="Gasser R.B."/>
            <person name="Hernandez-Gonzalez A."/>
            <person name="Young N.D."/>
            <person name="Perteguer M.J."/>
        </authorList>
    </citation>
    <scope>NUCLEOTIDE SEQUENCE [LARGE SCALE GENOMIC DNA]</scope>
    <source>
        <strain evidence="2">AL3</strain>
        <tissue evidence="2">Liver</tissue>
    </source>
</reference>
<protein>
    <recommendedName>
        <fullName evidence="4">BPTI/Kunitz inhibitor domain-containing protein</fullName>
    </recommendedName>
</protein>
<feature type="compositionally biased region" description="Polar residues" evidence="1">
    <location>
        <begin position="583"/>
        <end position="592"/>
    </location>
</feature>
<comment type="caution">
    <text evidence="2">The sequence shown here is derived from an EMBL/GenBank/DDBJ whole genome shotgun (WGS) entry which is preliminary data.</text>
</comment>
<feature type="compositionally biased region" description="Basic residues" evidence="1">
    <location>
        <begin position="34"/>
        <end position="48"/>
    </location>
</feature>
<dbReference type="Proteomes" id="UP001608902">
    <property type="component" value="Unassembled WGS sequence"/>
</dbReference>
<proteinExistence type="predicted"/>